<organism evidence="1 2">
    <name type="scientific">Reticulomyxa filosa</name>
    <dbReference type="NCBI Taxonomy" id="46433"/>
    <lineage>
        <taxon>Eukaryota</taxon>
        <taxon>Sar</taxon>
        <taxon>Rhizaria</taxon>
        <taxon>Retaria</taxon>
        <taxon>Foraminifera</taxon>
        <taxon>Monothalamids</taxon>
        <taxon>Reticulomyxidae</taxon>
        <taxon>Reticulomyxa</taxon>
    </lineage>
</organism>
<dbReference type="AlphaFoldDB" id="X6P964"/>
<proteinExistence type="predicted"/>
<evidence type="ECO:0000313" key="2">
    <source>
        <dbReference type="Proteomes" id="UP000023152"/>
    </source>
</evidence>
<reference evidence="1 2" key="1">
    <citation type="journal article" date="2013" name="Curr. Biol.">
        <title>The Genome of the Foraminiferan Reticulomyxa filosa.</title>
        <authorList>
            <person name="Glockner G."/>
            <person name="Hulsmann N."/>
            <person name="Schleicher M."/>
            <person name="Noegel A.A."/>
            <person name="Eichinger L."/>
            <person name="Gallinger C."/>
            <person name="Pawlowski J."/>
            <person name="Sierra R."/>
            <person name="Euteneuer U."/>
            <person name="Pillet L."/>
            <person name="Moustafa A."/>
            <person name="Platzer M."/>
            <person name="Groth M."/>
            <person name="Szafranski K."/>
            <person name="Schliwa M."/>
        </authorList>
    </citation>
    <scope>NUCLEOTIDE SEQUENCE [LARGE SCALE GENOMIC DNA]</scope>
</reference>
<feature type="non-terminal residue" evidence="1">
    <location>
        <position position="435"/>
    </location>
</feature>
<sequence length="435" mass="50267">MNKMLIYRTTPEIKQADNKIAVDDPSKKQELNTLQYDSIHSISNYLNSIFPSQLSVSSPSPLTPSFSSSSSSSAVSANERLGSLSKKTLFKRRKISEEQHMYLNAFAKNGVWFRRFLTLQSSAVDMSSPICFYKQNLLSKTKFKLYGTFQTIKHVINDLQELSQPSSHIHTYTHTHTYIIYTSSLIAFSNQNNYLKSCTALHLGSDRVSLLLYKFPWLLYKVEKVTNARVWQDMARPGIIWVYADHRKDKQRAIRFLQIFFNVPFFQFEVMNLDLNKFAMINGFHGQKIKKIQEQCKAQVFRFKHSPRKNDHQKRAQLQFNKTEYQQWLLKNANTADNDNNKVNINPKLISSSDVRSVKLIAGETSNETTSVTTSSSVEQQSKTISLQVQMQDSNQIQKYSMPSPTETQSLTDFQKQQFVAKQAQSRPKTQFKKR</sequence>
<name>X6P964_RETFI</name>
<dbReference type="Proteomes" id="UP000023152">
    <property type="component" value="Unassembled WGS sequence"/>
</dbReference>
<protein>
    <submittedName>
        <fullName evidence="1">Uncharacterized protein</fullName>
    </submittedName>
</protein>
<evidence type="ECO:0000313" key="1">
    <source>
        <dbReference type="EMBL" id="ETO34604.1"/>
    </source>
</evidence>
<accession>X6P964</accession>
<dbReference type="EMBL" id="ASPP01002433">
    <property type="protein sequence ID" value="ETO34604.1"/>
    <property type="molecule type" value="Genomic_DNA"/>
</dbReference>
<keyword evidence="2" id="KW-1185">Reference proteome</keyword>
<comment type="caution">
    <text evidence="1">The sequence shown here is derived from an EMBL/GenBank/DDBJ whole genome shotgun (WGS) entry which is preliminary data.</text>
</comment>
<gene>
    <name evidence="1" type="ORF">RFI_02490</name>
</gene>